<dbReference type="AlphaFoldDB" id="A0A8X6TIF8"/>
<name>A0A8X6TIF8_NEPPI</name>
<protein>
    <submittedName>
        <fullName evidence="1">Uncharacterized protein</fullName>
    </submittedName>
</protein>
<keyword evidence="2" id="KW-1185">Reference proteome</keyword>
<evidence type="ECO:0000313" key="2">
    <source>
        <dbReference type="Proteomes" id="UP000887013"/>
    </source>
</evidence>
<comment type="caution">
    <text evidence="1">The sequence shown here is derived from an EMBL/GenBank/DDBJ whole genome shotgun (WGS) entry which is preliminary data.</text>
</comment>
<evidence type="ECO:0000313" key="1">
    <source>
        <dbReference type="EMBL" id="GFT11824.1"/>
    </source>
</evidence>
<reference evidence="1" key="1">
    <citation type="submission" date="2020-08" db="EMBL/GenBank/DDBJ databases">
        <title>Multicomponent nature underlies the extraordinary mechanical properties of spider dragline silk.</title>
        <authorList>
            <person name="Kono N."/>
            <person name="Nakamura H."/>
            <person name="Mori M."/>
            <person name="Yoshida Y."/>
            <person name="Ohtoshi R."/>
            <person name="Malay A.D."/>
            <person name="Moran D.A.P."/>
            <person name="Tomita M."/>
            <person name="Numata K."/>
            <person name="Arakawa K."/>
        </authorList>
    </citation>
    <scope>NUCLEOTIDE SEQUENCE</scope>
</reference>
<organism evidence="1 2">
    <name type="scientific">Nephila pilipes</name>
    <name type="common">Giant wood spider</name>
    <name type="synonym">Nephila maculata</name>
    <dbReference type="NCBI Taxonomy" id="299642"/>
    <lineage>
        <taxon>Eukaryota</taxon>
        <taxon>Metazoa</taxon>
        <taxon>Ecdysozoa</taxon>
        <taxon>Arthropoda</taxon>
        <taxon>Chelicerata</taxon>
        <taxon>Arachnida</taxon>
        <taxon>Araneae</taxon>
        <taxon>Araneomorphae</taxon>
        <taxon>Entelegynae</taxon>
        <taxon>Araneoidea</taxon>
        <taxon>Nephilidae</taxon>
        <taxon>Nephila</taxon>
    </lineage>
</organism>
<accession>A0A8X6TIF8</accession>
<dbReference type="Proteomes" id="UP000887013">
    <property type="component" value="Unassembled WGS sequence"/>
</dbReference>
<sequence>MEHLCSKQNIGNNGSFSYKTLEQVPSKENHADIASFGIDPKCLPECDLRRSFVSSRSGFFNNQQALDCTAKFATWLFEEVEFQFLLFLKILGGTTGSGERLYRFNQGRRGSLWNMPYGLNP</sequence>
<proteinExistence type="predicted"/>
<dbReference type="EMBL" id="BMAW01103978">
    <property type="protein sequence ID" value="GFT11824.1"/>
    <property type="molecule type" value="Genomic_DNA"/>
</dbReference>
<gene>
    <name evidence="1" type="ORF">NPIL_476461</name>
</gene>